<evidence type="ECO:0000256" key="2">
    <source>
        <dbReference type="ARBA" id="ARBA00034247"/>
    </source>
</evidence>
<dbReference type="Proteomes" id="UP000824755">
    <property type="component" value="Chromosome"/>
</dbReference>
<dbReference type="EC" id="2.7.7.65" evidence="1"/>
<dbReference type="NCBIfam" id="TIGR00254">
    <property type="entry name" value="GGDEF"/>
    <property type="match status" value="1"/>
</dbReference>
<protein>
    <recommendedName>
        <fullName evidence="1">diguanylate cyclase</fullName>
        <ecNumber evidence="1">2.7.7.65</ecNumber>
    </recommendedName>
</protein>
<evidence type="ECO:0000256" key="3">
    <source>
        <dbReference type="SAM" id="Phobius"/>
    </source>
</evidence>
<dbReference type="EMBL" id="CP080544">
    <property type="protein sequence ID" value="QYR53175.1"/>
    <property type="molecule type" value="Genomic_DNA"/>
</dbReference>
<evidence type="ECO:0000313" key="6">
    <source>
        <dbReference type="EMBL" id="QYR53175.1"/>
    </source>
</evidence>
<dbReference type="InterPro" id="IPR050469">
    <property type="entry name" value="Diguanylate_Cyclase"/>
</dbReference>
<dbReference type="Gene3D" id="3.30.70.270">
    <property type="match status" value="1"/>
</dbReference>
<reference evidence="6 7" key="1">
    <citation type="submission" date="2021-08" db="EMBL/GenBank/DDBJ databases">
        <title>Lysobacter sp. strain CJ11 Genome sequencing and assembly.</title>
        <authorList>
            <person name="Kim I."/>
        </authorList>
    </citation>
    <scope>NUCLEOTIDE SEQUENCE [LARGE SCALE GENOMIC DNA]</scope>
    <source>
        <strain evidence="6 7">CJ11</strain>
    </source>
</reference>
<dbReference type="InterPro" id="IPR043128">
    <property type="entry name" value="Rev_trsase/Diguanyl_cyclase"/>
</dbReference>
<comment type="catalytic activity">
    <reaction evidence="2">
        <text>2 GTP = 3',3'-c-di-GMP + 2 diphosphate</text>
        <dbReference type="Rhea" id="RHEA:24898"/>
        <dbReference type="ChEBI" id="CHEBI:33019"/>
        <dbReference type="ChEBI" id="CHEBI:37565"/>
        <dbReference type="ChEBI" id="CHEBI:58805"/>
        <dbReference type="EC" id="2.7.7.65"/>
    </reaction>
</comment>
<keyword evidence="4" id="KW-0732">Signal</keyword>
<dbReference type="PROSITE" id="PS50887">
    <property type="entry name" value="GGDEF"/>
    <property type="match status" value="1"/>
</dbReference>
<proteinExistence type="predicted"/>
<dbReference type="InterPro" id="IPR029787">
    <property type="entry name" value="Nucleotide_cyclase"/>
</dbReference>
<dbReference type="Pfam" id="PF00990">
    <property type="entry name" value="GGDEF"/>
    <property type="match status" value="1"/>
</dbReference>
<sequence>MRLLLSSSAARAAQWLALLWLSMPAVGATTGAVTPPKVATQISSTANFEQALFEFHQAEQENLPPEEYLRQLSAIETRFAGSRRTSKRKIVIDAERCPYFAFSGAQESATYIASGIERATHAKMPIAENMFRLCELGLQGDTLDSIALDGVIARFNALESPYQKARALALRADVNSVRGDIAEALLDYQRARAAFARAGIPGALPNMAVGEAIARRRMGDLAGAEATLVAALPHWRTADNPRELAYVNIQLGFVKIEAGDSAAAKAALRQALLEARRAKDPNIEGAALIGLGYAQVRNSEWAEGLAAARQARALLKVEDPAARRDVAMSRYVEGVGLAGMGQLNAASYALDAALKDFQALKNDRLTALALKAKADLLADQGQPQAALETFKQYMAIEARLHKKMLIEQSTLLRQEYEIQSQAFETRELRINRLAQERQLSVLQTARRWQGLALVATLVSLVLVGMFAWRQWRRGRKLNVLAHQDPLTRLANRNRMEHFAQTHMSQADASGAPLSLLILDLDHFKVINDTYGHLVGDIVLKEVTRVWSDTMRSNDLLGRFGGEEFLALCPGVDLGTAVAVGNRLRQAAANMQLGAIDPNLKITVSVGVAQYVKGETRDQWIERADRALYAAKQNGRDRVEAAPRAV</sequence>
<dbReference type="RefSeq" id="WP_220379993.1">
    <property type="nucleotide sequence ID" value="NZ_CP080544.1"/>
</dbReference>
<keyword evidence="3" id="KW-0812">Transmembrane</keyword>
<feature type="transmembrane region" description="Helical" evidence="3">
    <location>
        <begin position="448"/>
        <end position="468"/>
    </location>
</feature>
<dbReference type="InterPro" id="IPR000160">
    <property type="entry name" value="GGDEF_dom"/>
</dbReference>
<dbReference type="CDD" id="cd01949">
    <property type="entry name" value="GGDEF"/>
    <property type="match status" value="1"/>
</dbReference>
<organism evidence="6 7">
    <name type="scientific">Lysobacter soyae</name>
    <dbReference type="NCBI Taxonomy" id="2764185"/>
    <lineage>
        <taxon>Bacteria</taxon>
        <taxon>Pseudomonadati</taxon>
        <taxon>Pseudomonadota</taxon>
        <taxon>Gammaproteobacteria</taxon>
        <taxon>Lysobacterales</taxon>
        <taxon>Lysobacteraceae</taxon>
        <taxon>Lysobacter</taxon>
    </lineage>
</organism>
<dbReference type="PANTHER" id="PTHR45138">
    <property type="entry name" value="REGULATORY COMPONENTS OF SENSORY TRANSDUCTION SYSTEM"/>
    <property type="match status" value="1"/>
</dbReference>
<dbReference type="InterPro" id="IPR011990">
    <property type="entry name" value="TPR-like_helical_dom_sf"/>
</dbReference>
<gene>
    <name evidence="6" type="ORF">H8L67_01225</name>
</gene>
<dbReference type="SUPFAM" id="SSF48452">
    <property type="entry name" value="TPR-like"/>
    <property type="match status" value="1"/>
</dbReference>
<keyword evidence="7" id="KW-1185">Reference proteome</keyword>
<evidence type="ECO:0000259" key="5">
    <source>
        <dbReference type="PROSITE" id="PS50887"/>
    </source>
</evidence>
<evidence type="ECO:0000256" key="4">
    <source>
        <dbReference type="SAM" id="SignalP"/>
    </source>
</evidence>
<name>A0ABX8WQR8_9GAMM</name>
<keyword evidence="3" id="KW-1133">Transmembrane helix</keyword>
<feature type="domain" description="GGDEF" evidence="5">
    <location>
        <begin position="511"/>
        <end position="643"/>
    </location>
</feature>
<evidence type="ECO:0000313" key="7">
    <source>
        <dbReference type="Proteomes" id="UP000824755"/>
    </source>
</evidence>
<keyword evidence="3" id="KW-0472">Membrane</keyword>
<dbReference type="PANTHER" id="PTHR45138:SF9">
    <property type="entry name" value="DIGUANYLATE CYCLASE DGCM-RELATED"/>
    <property type="match status" value="1"/>
</dbReference>
<dbReference type="Gene3D" id="1.25.40.10">
    <property type="entry name" value="Tetratricopeptide repeat domain"/>
    <property type="match status" value="1"/>
</dbReference>
<feature type="chain" id="PRO_5047388645" description="diguanylate cyclase" evidence="4">
    <location>
        <begin position="28"/>
        <end position="645"/>
    </location>
</feature>
<dbReference type="SUPFAM" id="SSF55073">
    <property type="entry name" value="Nucleotide cyclase"/>
    <property type="match status" value="1"/>
</dbReference>
<evidence type="ECO:0000256" key="1">
    <source>
        <dbReference type="ARBA" id="ARBA00012528"/>
    </source>
</evidence>
<dbReference type="SMART" id="SM00267">
    <property type="entry name" value="GGDEF"/>
    <property type="match status" value="1"/>
</dbReference>
<feature type="signal peptide" evidence="4">
    <location>
        <begin position="1"/>
        <end position="27"/>
    </location>
</feature>
<accession>A0ABX8WQR8</accession>